<organism evidence="1 2">
    <name type="scientific">Ligilactobacillus murinus</name>
    <dbReference type="NCBI Taxonomy" id="1622"/>
    <lineage>
        <taxon>Bacteria</taxon>
        <taxon>Bacillati</taxon>
        <taxon>Bacillota</taxon>
        <taxon>Bacilli</taxon>
        <taxon>Lactobacillales</taxon>
        <taxon>Lactobacillaceae</taxon>
        <taxon>Ligilactobacillus</taxon>
    </lineage>
</organism>
<sequence length="158" mass="17860">MMIAHGQSITAKNVISLNCVVDMEMMNAAFTDFIDNVTEAGYTPVGNIFFANGGELMQTEAIPMQLFVSVEEDYHGGLTEEFNYRTYFQVRRVLQTRVKGMSQLDFARGMEALGEAVTKLDGEYPNTPTFFVFTEFEGEIYTDIGVGLQFEKRLREAF</sequence>
<dbReference type="Proteomes" id="UP000306855">
    <property type="component" value="Unassembled WGS sequence"/>
</dbReference>
<proteinExistence type="predicted"/>
<dbReference type="Pfam" id="PF16895">
    <property type="entry name" value="DUF5085"/>
    <property type="match status" value="1"/>
</dbReference>
<reference evidence="1 2" key="1">
    <citation type="submission" date="2019-04" db="EMBL/GenBank/DDBJ databases">
        <title>Microbes associate with the intestines of laboratory mice.</title>
        <authorList>
            <person name="Navarre W."/>
            <person name="Wong E."/>
            <person name="Huang K."/>
            <person name="Tropini C."/>
            <person name="Ng K."/>
            <person name="Yu B."/>
        </authorList>
    </citation>
    <scope>NUCLEOTIDE SEQUENCE [LARGE SCALE GENOMIC DNA]</scope>
    <source>
        <strain evidence="1 2">NM26_J9</strain>
    </source>
</reference>
<protein>
    <submittedName>
        <fullName evidence="1">DUF5085 family protein</fullName>
    </submittedName>
</protein>
<accession>A0A4S2E8L5</accession>
<dbReference type="EMBL" id="SRYK01000101">
    <property type="protein sequence ID" value="TGY51807.1"/>
    <property type="molecule type" value="Genomic_DNA"/>
</dbReference>
<dbReference type="AlphaFoldDB" id="A0A4S2E8L5"/>
<dbReference type="InterPro" id="IPR031664">
    <property type="entry name" value="DUF5085"/>
</dbReference>
<gene>
    <name evidence="1" type="ORF">E5340_11155</name>
</gene>
<evidence type="ECO:0000313" key="2">
    <source>
        <dbReference type="Proteomes" id="UP000306855"/>
    </source>
</evidence>
<comment type="caution">
    <text evidence="1">The sequence shown here is derived from an EMBL/GenBank/DDBJ whole genome shotgun (WGS) entry which is preliminary data.</text>
</comment>
<name>A0A4S2E8L5_9LACO</name>
<evidence type="ECO:0000313" key="1">
    <source>
        <dbReference type="EMBL" id="TGY51807.1"/>
    </source>
</evidence>